<feature type="region of interest" description="Disordered" evidence="3">
    <location>
        <begin position="1"/>
        <end position="23"/>
    </location>
</feature>
<accession>A0A7U4PBN8</accession>
<keyword evidence="2" id="KW-1134">Transmembrane beta strand</keyword>
<dbReference type="GO" id="GO:0005886">
    <property type="term" value="C:plasma membrane"/>
    <property type="evidence" value="ECO:0007669"/>
    <property type="project" value="UniProtKB-SubCell"/>
</dbReference>
<feature type="region of interest" description="Disordered" evidence="3">
    <location>
        <begin position="486"/>
        <end position="509"/>
    </location>
</feature>
<dbReference type="NCBIfam" id="TIGR01845">
    <property type="entry name" value="outer_NodT"/>
    <property type="match status" value="1"/>
</dbReference>
<evidence type="ECO:0000256" key="3">
    <source>
        <dbReference type="SAM" id="MobiDB-lite"/>
    </source>
</evidence>
<evidence type="ECO:0000256" key="2">
    <source>
        <dbReference type="RuleBase" id="RU362097"/>
    </source>
</evidence>
<feature type="compositionally biased region" description="Basic and acidic residues" evidence="3">
    <location>
        <begin position="1"/>
        <end position="13"/>
    </location>
</feature>
<dbReference type="Gene3D" id="1.20.1600.10">
    <property type="entry name" value="Outer membrane efflux proteins (OEP)"/>
    <property type="match status" value="1"/>
</dbReference>
<dbReference type="PANTHER" id="PTHR30203">
    <property type="entry name" value="OUTER MEMBRANE CATION EFFLUX PROTEIN"/>
    <property type="match status" value="1"/>
</dbReference>
<dbReference type="KEGG" id="bhg:I6G56_27695"/>
<proteinExistence type="inferred from homology"/>
<dbReference type="GO" id="GO:0015562">
    <property type="term" value="F:efflux transmembrane transporter activity"/>
    <property type="evidence" value="ECO:0007669"/>
    <property type="project" value="InterPro"/>
</dbReference>
<gene>
    <name evidence="4" type="ORF">I6G56_27695</name>
</gene>
<evidence type="ECO:0000256" key="1">
    <source>
        <dbReference type="ARBA" id="ARBA00007613"/>
    </source>
</evidence>
<dbReference type="RefSeq" id="WP_006028057.1">
    <property type="nucleotide sequence ID" value="NZ_CP013382.1"/>
</dbReference>
<keyword evidence="2" id="KW-0564">Palmitate</keyword>
<comment type="similarity">
    <text evidence="1 2">Belongs to the outer membrane factor (OMF) (TC 1.B.17) family.</text>
</comment>
<accession>A0A7T2U586</accession>
<sequence>MTMRNDARHDERHQRRPGIARRAPRHAAALTLCAAVSGCLSLAPDYARKPPPVPASYPAYPGDPSGADARALGQLDWRAYFVDPRLQALIETALANNRDLRIAVQRVEEARATYGIRRADQFPTIAANAAYLRFREPGGLLLPSPIIGELYSASLSEVQWEIDFWGRVRSLKAAALDTFLASDASRRAVTVSLIGQVADAYLALCAYGERLALTNETIASRRDSLRIFRRRYEEGAISKLDLTQSEILLQQAQTLGSQLQQARDVQQHALDLLVGTSAAAPTPASLDDASIAPDLAPGLPSELLANRPDIVAAEYQLRAAHANIGAARAAFFPRIALTGSIGTGSTELHNLFASGTTAWNFIPNLSVPIFDAGRNIGNLKLANARRDEALAQYEKTVQAAFRDVADALAARHWLADQVRIAQETLATQSERARLAKLRYDSGAARFLEVLDAQRDLLNAQQQLVQTRRALLASRVALYAALGGRLDEPARDGAAPRSSSEPPAQQGPLS</sequence>
<name>A0A7U4PBN8_9BURK</name>
<keyword evidence="2" id="KW-0472">Membrane</keyword>
<organism evidence="4 5">
    <name type="scientific">Burkholderia humptydooensis</name>
    <dbReference type="NCBI Taxonomy" id="430531"/>
    <lineage>
        <taxon>Bacteria</taxon>
        <taxon>Pseudomonadati</taxon>
        <taxon>Pseudomonadota</taxon>
        <taxon>Betaproteobacteria</taxon>
        <taxon>Burkholderiales</taxon>
        <taxon>Burkholderiaceae</taxon>
        <taxon>Burkholderia</taxon>
        <taxon>pseudomallei group</taxon>
    </lineage>
</organism>
<dbReference type="Pfam" id="PF02321">
    <property type="entry name" value="OEP"/>
    <property type="match status" value="2"/>
</dbReference>
<evidence type="ECO:0000313" key="5">
    <source>
        <dbReference type="Proteomes" id="UP000594943"/>
    </source>
</evidence>
<evidence type="ECO:0000313" key="4">
    <source>
        <dbReference type="EMBL" id="QPS45916.1"/>
    </source>
</evidence>
<dbReference type="AlphaFoldDB" id="A0A7U4PBN8"/>
<reference evidence="4 5" key="1">
    <citation type="submission" date="2020-12" db="EMBL/GenBank/DDBJ databases">
        <title>FDA dAtabase for Regulatory Grade micrObial Sequences (FDA-ARGOS): Supporting development and validation of Infectious Disease Dx tests.</title>
        <authorList>
            <person name="Nelson B."/>
            <person name="Plummer A."/>
            <person name="Tallon L."/>
            <person name="Sadzewicz L."/>
            <person name="Zhao X."/>
            <person name="Boylan J."/>
            <person name="Ott S."/>
            <person name="Bowen H."/>
            <person name="Vavikolanu K."/>
            <person name="Mehta A."/>
            <person name="Aluvathingal J."/>
            <person name="Nadendla S."/>
            <person name="Myers T."/>
            <person name="Yan Y."/>
            <person name="Sichtig H."/>
        </authorList>
    </citation>
    <scope>NUCLEOTIDE SEQUENCE [LARGE SCALE GENOMIC DNA]</scope>
    <source>
        <strain evidence="4 5">FDAARGOS_899</strain>
    </source>
</reference>
<dbReference type="InterPro" id="IPR010131">
    <property type="entry name" value="MdtP/NodT-like"/>
</dbReference>
<dbReference type="InterPro" id="IPR003423">
    <property type="entry name" value="OMP_efflux"/>
</dbReference>
<keyword evidence="2" id="KW-0812">Transmembrane</keyword>
<feature type="compositionally biased region" description="Basic residues" evidence="3">
    <location>
        <begin position="14"/>
        <end position="23"/>
    </location>
</feature>
<dbReference type="EMBL" id="CP065687">
    <property type="protein sequence ID" value="QPS45916.1"/>
    <property type="molecule type" value="Genomic_DNA"/>
</dbReference>
<dbReference type="PANTHER" id="PTHR30203:SF33">
    <property type="entry name" value="BLR4455 PROTEIN"/>
    <property type="match status" value="1"/>
</dbReference>
<dbReference type="SUPFAM" id="SSF56954">
    <property type="entry name" value="Outer membrane efflux proteins (OEP)"/>
    <property type="match status" value="1"/>
</dbReference>
<comment type="subcellular location">
    <subcellularLocation>
        <location evidence="2">Cell membrane</location>
        <topology evidence="2">Lipid-anchor</topology>
    </subcellularLocation>
</comment>
<dbReference type="Gene3D" id="2.20.200.10">
    <property type="entry name" value="Outer membrane efflux proteins (OEP)"/>
    <property type="match status" value="1"/>
</dbReference>
<feature type="compositionally biased region" description="Polar residues" evidence="3">
    <location>
        <begin position="496"/>
        <end position="509"/>
    </location>
</feature>
<keyword evidence="2" id="KW-0449">Lipoprotein</keyword>
<protein>
    <submittedName>
        <fullName evidence="4">Efflux transporter outer membrane subunit</fullName>
    </submittedName>
</protein>
<dbReference type="Proteomes" id="UP000594943">
    <property type="component" value="Chromosome 2"/>
</dbReference>